<evidence type="ECO:0000313" key="2">
    <source>
        <dbReference type="Proteomes" id="UP001196413"/>
    </source>
</evidence>
<gene>
    <name evidence="1" type="ORF">KIN20_017110</name>
</gene>
<keyword evidence="2" id="KW-1185">Reference proteome</keyword>
<comment type="caution">
    <text evidence="1">The sequence shown here is derived from an EMBL/GenBank/DDBJ whole genome shotgun (WGS) entry which is preliminary data.</text>
</comment>
<dbReference type="AlphaFoldDB" id="A0AAD5QNF6"/>
<reference evidence="1" key="1">
    <citation type="submission" date="2021-06" db="EMBL/GenBank/DDBJ databases">
        <title>Parelaphostrongylus tenuis whole genome reference sequence.</title>
        <authorList>
            <person name="Garwood T.J."/>
            <person name="Larsen P.A."/>
            <person name="Fountain-Jones N.M."/>
            <person name="Garbe J.R."/>
            <person name="Macchietto M.G."/>
            <person name="Kania S.A."/>
            <person name="Gerhold R.W."/>
            <person name="Richards J.E."/>
            <person name="Wolf T.M."/>
        </authorList>
    </citation>
    <scope>NUCLEOTIDE SEQUENCE</scope>
    <source>
        <strain evidence="1">MNPRO001-30</strain>
        <tissue evidence="1">Meninges</tissue>
    </source>
</reference>
<proteinExistence type="predicted"/>
<dbReference type="Proteomes" id="UP001196413">
    <property type="component" value="Unassembled WGS sequence"/>
</dbReference>
<sequence length="98" mass="11287">MEEMIFKRSLRDDYNFYSALVYSSYRVGKGKFEICTSKLCFDSRVTLFLLIFLNVLIRLRPNFGTARGGGIPKPIFAHVNMSPTDIKRWLETDEGQGV</sequence>
<evidence type="ECO:0000313" key="1">
    <source>
        <dbReference type="EMBL" id="KAJ1358633.1"/>
    </source>
</evidence>
<dbReference type="EMBL" id="JAHQIW010003416">
    <property type="protein sequence ID" value="KAJ1358633.1"/>
    <property type="molecule type" value="Genomic_DNA"/>
</dbReference>
<name>A0AAD5QNF6_PARTN</name>
<protein>
    <submittedName>
        <fullName evidence="1">Uncharacterized protein</fullName>
    </submittedName>
</protein>
<accession>A0AAD5QNF6</accession>
<organism evidence="1 2">
    <name type="scientific">Parelaphostrongylus tenuis</name>
    <name type="common">Meningeal worm</name>
    <dbReference type="NCBI Taxonomy" id="148309"/>
    <lineage>
        <taxon>Eukaryota</taxon>
        <taxon>Metazoa</taxon>
        <taxon>Ecdysozoa</taxon>
        <taxon>Nematoda</taxon>
        <taxon>Chromadorea</taxon>
        <taxon>Rhabditida</taxon>
        <taxon>Rhabditina</taxon>
        <taxon>Rhabditomorpha</taxon>
        <taxon>Strongyloidea</taxon>
        <taxon>Metastrongylidae</taxon>
        <taxon>Parelaphostrongylus</taxon>
    </lineage>
</organism>